<gene>
    <name evidence="3" type="ORF">LCGC14_2147040</name>
</gene>
<evidence type="ECO:0008006" key="4">
    <source>
        <dbReference type="Google" id="ProtNLM"/>
    </source>
</evidence>
<protein>
    <recommendedName>
        <fullName evidence="4">Polysaccharide biosynthesis protein C-terminal domain-containing protein</fullName>
    </recommendedName>
</protein>
<accession>A0A0F9G9J8</accession>
<proteinExistence type="predicted"/>
<feature type="transmembrane region" description="Helical" evidence="2">
    <location>
        <begin position="38"/>
        <end position="69"/>
    </location>
</feature>
<comment type="caution">
    <text evidence="3">The sequence shown here is derived from an EMBL/GenBank/DDBJ whole genome shotgun (WGS) entry which is preliminary data.</text>
</comment>
<keyword evidence="2" id="KW-0812">Transmembrane</keyword>
<organism evidence="3">
    <name type="scientific">marine sediment metagenome</name>
    <dbReference type="NCBI Taxonomy" id="412755"/>
    <lineage>
        <taxon>unclassified sequences</taxon>
        <taxon>metagenomes</taxon>
        <taxon>ecological metagenomes</taxon>
    </lineage>
</organism>
<feature type="region of interest" description="Disordered" evidence="1">
    <location>
        <begin position="91"/>
        <end position="112"/>
    </location>
</feature>
<feature type="non-terminal residue" evidence="3">
    <location>
        <position position="1"/>
    </location>
</feature>
<keyword evidence="2" id="KW-0472">Membrane</keyword>
<name>A0A0F9G9J8_9ZZZZ</name>
<dbReference type="AlphaFoldDB" id="A0A0F9G9J8"/>
<sequence length="112" mass="11421">TATSSGILLAVLSVRQVTSVVGATRPVRAFAGPLVAGGAMAAVILLSGASLVPAAALGGVAYLVALLAFERVVFRGDFNLVVGVLRRRERPSPQATAGLRPEPEQPGVEFEA</sequence>
<evidence type="ECO:0000256" key="1">
    <source>
        <dbReference type="SAM" id="MobiDB-lite"/>
    </source>
</evidence>
<evidence type="ECO:0000256" key="2">
    <source>
        <dbReference type="SAM" id="Phobius"/>
    </source>
</evidence>
<keyword evidence="2" id="KW-1133">Transmembrane helix</keyword>
<reference evidence="3" key="1">
    <citation type="journal article" date="2015" name="Nature">
        <title>Complex archaea that bridge the gap between prokaryotes and eukaryotes.</title>
        <authorList>
            <person name="Spang A."/>
            <person name="Saw J.H."/>
            <person name="Jorgensen S.L."/>
            <person name="Zaremba-Niedzwiedzka K."/>
            <person name="Martijn J."/>
            <person name="Lind A.E."/>
            <person name="van Eijk R."/>
            <person name="Schleper C."/>
            <person name="Guy L."/>
            <person name="Ettema T.J."/>
        </authorList>
    </citation>
    <scope>NUCLEOTIDE SEQUENCE</scope>
</reference>
<dbReference type="EMBL" id="LAZR01027274">
    <property type="protein sequence ID" value="KKL66235.1"/>
    <property type="molecule type" value="Genomic_DNA"/>
</dbReference>
<evidence type="ECO:0000313" key="3">
    <source>
        <dbReference type="EMBL" id="KKL66235.1"/>
    </source>
</evidence>